<dbReference type="RefSeq" id="WP_203897669.1">
    <property type="nucleotide sequence ID" value="NZ_BOPF01000003.1"/>
</dbReference>
<dbReference type="EMBL" id="BOPF01000003">
    <property type="protein sequence ID" value="GIJ44090.1"/>
    <property type="molecule type" value="Genomic_DNA"/>
</dbReference>
<dbReference type="InterPro" id="IPR002645">
    <property type="entry name" value="STAS_dom"/>
</dbReference>
<dbReference type="PROSITE" id="PS50801">
    <property type="entry name" value="STAS"/>
    <property type="match status" value="1"/>
</dbReference>
<feature type="domain" description="STAS" evidence="1">
    <location>
        <begin position="16"/>
        <end position="106"/>
    </location>
</feature>
<name>A0A8J3YHH8_9ACTN</name>
<comment type="caution">
    <text evidence="2">The sequence shown here is derived from an EMBL/GenBank/DDBJ whole genome shotgun (WGS) entry which is preliminary data.</text>
</comment>
<dbReference type="SUPFAM" id="SSF52091">
    <property type="entry name" value="SpoIIaa-like"/>
    <property type="match status" value="1"/>
</dbReference>
<evidence type="ECO:0000313" key="3">
    <source>
        <dbReference type="Proteomes" id="UP000619260"/>
    </source>
</evidence>
<dbReference type="InterPro" id="IPR036513">
    <property type="entry name" value="STAS_dom_sf"/>
</dbReference>
<proteinExistence type="predicted"/>
<reference evidence="2" key="1">
    <citation type="submission" date="2021-01" db="EMBL/GenBank/DDBJ databases">
        <title>Whole genome shotgun sequence of Virgisporangium aliadipatigenens NBRC 105644.</title>
        <authorList>
            <person name="Komaki H."/>
            <person name="Tamura T."/>
        </authorList>
    </citation>
    <scope>NUCLEOTIDE SEQUENCE</scope>
    <source>
        <strain evidence="2">NBRC 105644</strain>
    </source>
</reference>
<protein>
    <recommendedName>
        <fullName evidence="1">STAS domain-containing protein</fullName>
    </recommendedName>
</protein>
<accession>A0A8J3YHH8</accession>
<evidence type="ECO:0000259" key="1">
    <source>
        <dbReference type="PROSITE" id="PS50801"/>
    </source>
</evidence>
<gene>
    <name evidence="2" type="ORF">Val02_09760</name>
</gene>
<dbReference type="AlphaFoldDB" id="A0A8J3YHH8"/>
<keyword evidence="3" id="KW-1185">Reference proteome</keyword>
<sequence>MANIQITPDGSDAATVTVRLHGEVDAAGGNELRLALIDVIMRRRPPRVLIDVCAVTAIDPYVIGILRAARDIARDLSLPLAFAGEGSPVAAQLHRDLMVGAVTRPS</sequence>
<dbReference type="Gene3D" id="3.30.750.24">
    <property type="entry name" value="STAS domain"/>
    <property type="match status" value="1"/>
</dbReference>
<organism evidence="2 3">
    <name type="scientific">Virgisporangium aliadipatigenens</name>
    <dbReference type="NCBI Taxonomy" id="741659"/>
    <lineage>
        <taxon>Bacteria</taxon>
        <taxon>Bacillati</taxon>
        <taxon>Actinomycetota</taxon>
        <taxon>Actinomycetes</taxon>
        <taxon>Micromonosporales</taxon>
        <taxon>Micromonosporaceae</taxon>
        <taxon>Virgisporangium</taxon>
    </lineage>
</organism>
<dbReference type="Proteomes" id="UP000619260">
    <property type="component" value="Unassembled WGS sequence"/>
</dbReference>
<evidence type="ECO:0000313" key="2">
    <source>
        <dbReference type="EMBL" id="GIJ44090.1"/>
    </source>
</evidence>